<organism evidence="1 2">
    <name type="scientific">Hyalomma asiaticum</name>
    <name type="common">Tick</name>
    <dbReference type="NCBI Taxonomy" id="266040"/>
    <lineage>
        <taxon>Eukaryota</taxon>
        <taxon>Metazoa</taxon>
        <taxon>Ecdysozoa</taxon>
        <taxon>Arthropoda</taxon>
        <taxon>Chelicerata</taxon>
        <taxon>Arachnida</taxon>
        <taxon>Acari</taxon>
        <taxon>Parasitiformes</taxon>
        <taxon>Ixodida</taxon>
        <taxon>Ixodoidea</taxon>
        <taxon>Ixodidae</taxon>
        <taxon>Hyalomminae</taxon>
        <taxon>Hyalomma</taxon>
    </lineage>
</organism>
<evidence type="ECO:0000313" key="2">
    <source>
        <dbReference type="Proteomes" id="UP000821845"/>
    </source>
</evidence>
<gene>
    <name evidence="1" type="ORF">HPB50_017458</name>
</gene>
<keyword evidence="2" id="KW-1185">Reference proteome</keyword>
<sequence>MVDGPLTLDGPDADEVLGPAISETLGVALDGTDSEHALDPAISETLGAFAAPGTRSVSDSGRVAVDSTDPLLQASTQDLDELASEAKRIQADILASRAYRPPPPASQALEPRCAWNGDNFRTRPQGNGLLAFSDERSSSGWKLSDRALDPYTYARRAACAADGRVVLDPTGLSKGFGFVRFSDGTEYQEALVDMQNSLLVGSKPIRVGVANPRRAAAGPGGQRVFYRNQSSDYY</sequence>
<dbReference type="EMBL" id="CM023489">
    <property type="protein sequence ID" value="KAH6922649.1"/>
    <property type="molecule type" value="Genomic_DNA"/>
</dbReference>
<dbReference type="Proteomes" id="UP000821845">
    <property type="component" value="Chromosome 9"/>
</dbReference>
<name>A0ACB7RLA7_HYAAI</name>
<accession>A0ACB7RLA7</accession>
<proteinExistence type="predicted"/>
<reference evidence="1" key="1">
    <citation type="submission" date="2020-05" db="EMBL/GenBank/DDBJ databases">
        <title>Large-scale comparative analyses of tick genomes elucidate their genetic diversity and vector capacities.</title>
        <authorList>
            <person name="Jia N."/>
            <person name="Wang J."/>
            <person name="Shi W."/>
            <person name="Du L."/>
            <person name="Sun Y."/>
            <person name="Zhan W."/>
            <person name="Jiang J."/>
            <person name="Wang Q."/>
            <person name="Zhang B."/>
            <person name="Ji P."/>
            <person name="Sakyi L.B."/>
            <person name="Cui X."/>
            <person name="Yuan T."/>
            <person name="Jiang B."/>
            <person name="Yang W."/>
            <person name="Lam T.T.-Y."/>
            <person name="Chang Q."/>
            <person name="Ding S."/>
            <person name="Wang X."/>
            <person name="Zhu J."/>
            <person name="Ruan X."/>
            <person name="Zhao L."/>
            <person name="Wei J."/>
            <person name="Que T."/>
            <person name="Du C."/>
            <person name="Cheng J."/>
            <person name="Dai P."/>
            <person name="Han X."/>
            <person name="Huang E."/>
            <person name="Gao Y."/>
            <person name="Liu J."/>
            <person name="Shao H."/>
            <person name="Ye R."/>
            <person name="Li L."/>
            <person name="Wei W."/>
            <person name="Wang X."/>
            <person name="Wang C."/>
            <person name="Yang T."/>
            <person name="Huo Q."/>
            <person name="Li W."/>
            <person name="Guo W."/>
            <person name="Chen H."/>
            <person name="Zhou L."/>
            <person name="Ni X."/>
            <person name="Tian J."/>
            <person name="Zhou Y."/>
            <person name="Sheng Y."/>
            <person name="Liu T."/>
            <person name="Pan Y."/>
            <person name="Xia L."/>
            <person name="Li J."/>
            <person name="Zhao F."/>
            <person name="Cao W."/>
        </authorList>
    </citation>
    <scope>NUCLEOTIDE SEQUENCE</scope>
    <source>
        <strain evidence="1">Hyas-2018</strain>
    </source>
</reference>
<comment type="caution">
    <text evidence="1">The sequence shown here is derived from an EMBL/GenBank/DDBJ whole genome shotgun (WGS) entry which is preliminary data.</text>
</comment>
<protein>
    <submittedName>
        <fullName evidence="1">Uncharacterized protein</fullName>
    </submittedName>
</protein>
<evidence type="ECO:0000313" key="1">
    <source>
        <dbReference type="EMBL" id="KAH6922649.1"/>
    </source>
</evidence>